<dbReference type="SMART" id="SM00567">
    <property type="entry name" value="EZ_HEAT"/>
    <property type="match status" value="8"/>
</dbReference>
<evidence type="ECO:0000256" key="1">
    <source>
        <dbReference type="SAM" id="MobiDB-lite"/>
    </source>
</evidence>
<dbReference type="InterPro" id="IPR004155">
    <property type="entry name" value="PBS_lyase_HEAT"/>
</dbReference>
<accession>A0A931C5R4</accession>
<dbReference type="InterPro" id="IPR016024">
    <property type="entry name" value="ARM-type_fold"/>
</dbReference>
<proteinExistence type="predicted"/>
<reference evidence="3" key="1">
    <citation type="submission" date="2020-11" db="EMBL/GenBank/DDBJ databases">
        <title>Isolation and identification of active actinomycetes.</title>
        <authorList>
            <person name="Sun X."/>
        </authorList>
    </citation>
    <scope>NUCLEOTIDE SEQUENCE</scope>
    <source>
        <strain evidence="3">NEAU-A11</strain>
    </source>
</reference>
<dbReference type="SUPFAM" id="SSF52540">
    <property type="entry name" value="P-loop containing nucleoside triphosphate hydrolases"/>
    <property type="match status" value="1"/>
</dbReference>
<evidence type="ECO:0000313" key="4">
    <source>
        <dbReference type="Proteomes" id="UP000598146"/>
    </source>
</evidence>
<sequence>MTEAYISATFEDLRECRQAVRSALELFGLPFRTMEKYSAGKSTPLARCLADVESCDIYIGIFAWQYGDTPPNQSKSFTHLEYEHAVARGKDCLIFLHNQDAPWPVRFVDRGPKSVHVDALRKVLQTQHLCDFFDSPSDLALLVYGAVHKLLEERAREETPVPAVAQVAGLSPAATEHYFERLRQQYGGLDLLNLSPQQYLGTQLLDVFVEPRARDDQPPPALDPSPRGAADAKRYDRSALPKSWPGQPVLDVVCDRQRLVLIGDPGAGKSAVVRYLALRLARAHADERLAVLADHLPILVELRSYAGAVAAGQCRNFREYLAYRAATDGYEEEPDGLRLHLARGDPAVVIFDGLDEIFDRRIREETAGQIAAFAESFPNARVVVTTRPAEYNRVALAAAGFAHYTLQRFAPEQAADFLGRWFQAVSETDATVRREVVLGTIRRSPELTELAGNPMLLSILAVLGRHRMLPKQRWRLYKEAAVTLVHSWDDSRMVNTDAGSQLLDADEKHNLLRSLAFDMMSGRLGPHGDHVSGDELRQIFAQHLVRQGSSWTEAKASAKQTIEQLQKRSFVLGRAGRADYRFVHRTFLEFYCAWAIVERFKRHEAREEIKSLFRDRWADPGWRETLRLVAGQVSVPLAAELVELLVTEINPDWHRDPPPDPPWNVVLAVQCLAGIHPIEDAGPAAGLVLRQVSLVLEHCARTPAESRSAYSDLLVDELIPAVEAVGSSWPESETYLDWYRRVGVRIVSDQLSASTSRAIDTAALAETPAVSAARIAAILAKPGERLVETFESQLDDAADVRILCAAVAGLGELAQQAVRHEATERGRPALEPLLRIARGAEQAVVRLASVQALAPLAAVYPESRDVLFEAASTDAFSTVRLSAVQILGERLSGEPGVVEVLLHSLRNDHHAVVRAGVVRVLARSRQLSGEVVEALMEACRRDPASEVVEAAAGVLLPRAETDGEAREVLLARMGSDPVAGVRRTAVGLLGRSGSEGALLERIRDDTHGLVVRDAAVALAARGQRPRERSWEALRARLAAEPDEVMRRAVVRTLSSAYGSHPRLEAALTTAARDTEPSVRLAAVQGLADLPETTSRRRLLVRVAGTDATPSVRQAAVEALGSDRDETVTKALVEVAENDRDTEIRTAALRGLCGRPLDAATGGALVPLTGDGHHPQIRLAALQVLIGFCPAGVDLAGVLLDRISHDSVGEVFAAAAAAAVGDTTTAAPLWTVIAERATSDPKPEIRAAAVGLLGSGADPKTAAEVFRDRVRRDADPSVVAAAAAAAADLQEDDLRDELLARLSSGEPAIRQVVIRALAGWLTDDTVRREVLTQARDAEQHEVRRAAVEILEPVAHLGDVQDVLITCTADEDFAVSSTAQNLLRLNDRWREPNR</sequence>
<evidence type="ECO:0000313" key="3">
    <source>
        <dbReference type="EMBL" id="MBG0559953.1"/>
    </source>
</evidence>
<dbReference type="Gene3D" id="1.25.10.10">
    <property type="entry name" value="Leucine-rich Repeat Variant"/>
    <property type="match status" value="4"/>
</dbReference>
<comment type="caution">
    <text evidence="3">The sequence shown here is derived from an EMBL/GenBank/DDBJ whole genome shotgun (WGS) entry which is preliminary data.</text>
</comment>
<dbReference type="InterPro" id="IPR011989">
    <property type="entry name" value="ARM-like"/>
</dbReference>
<dbReference type="SUPFAM" id="SSF48371">
    <property type="entry name" value="ARM repeat"/>
    <property type="match status" value="2"/>
</dbReference>
<dbReference type="RefSeq" id="WP_196411776.1">
    <property type="nucleotide sequence ID" value="NZ_JADQTO010000001.1"/>
</dbReference>
<keyword evidence="4" id="KW-1185">Reference proteome</keyword>
<dbReference type="Proteomes" id="UP000598146">
    <property type="component" value="Unassembled WGS sequence"/>
</dbReference>
<dbReference type="Pfam" id="PF13646">
    <property type="entry name" value="HEAT_2"/>
    <property type="match status" value="3"/>
</dbReference>
<feature type="compositionally biased region" description="Basic and acidic residues" evidence="1">
    <location>
        <begin position="230"/>
        <end position="239"/>
    </location>
</feature>
<name>A0A931C5R4_9ACTN</name>
<evidence type="ECO:0000259" key="2">
    <source>
        <dbReference type="PROSITE" id="PS50837"/>
    </source>
</evidence>
<gene>
    <name evidence="3" type="ORF">I4J89_00520</name>
</gene>
<feature type="region of interest" description="Disordered" evidence="1">
    <location>
        <begin position="213"/>
        <end position="241"/>
    </location>
</feature>
<dbReference type="PANTHER" id="PTHR46844">
    <property type="entry name" value="SLR5058 PROTEIN"/>
    <property type="match status" value="1"/>
</dbReference>
<dbReference type="Pfam" id="PF05729">
    <property type="entry name" value="NACHT"/>
    <property type="match status" value="1"/>
</dbReference>
<dbReference type="InterPro" id="IPR007111">
    <property type="entry name" value="NACHT_NTPase"/>
</dbReference>
<feature type="domain" description="NACHT" evidence="2">
    <location>
        <begin position="257"/>
        <end position="388"/>
    </location>
</feature>
<dbReference type="Gene3D" id="3.40.50.300">
    <property type="entry name" value="P-loop containing nucleotide triphosphate hydrolases"/>
    <property type="match status" value="1"/>
</dbReference>
<dbReference type="PROSITE" id="PS50837">
    <property type="entry name" value="NACHT"/>
    <property type="match status" value="1"/>
</dbReference>
<dbReference type="PANTHER" id="PTHR46844:SF1">
    <property type="entry name" value="SLR5058 PROTEIN"/>
    <property type="match status" value="1"/>
</dbReference>
<dbReference type="InterPro" id="IPR025139">
    <property type="entry name" value="DUF4062"/>
</dbReference>
<protein>
    <submittedName>
        <fullName evidence="3">HEAT repeat domain-containing protein</fullName>
    </submittedName>
</protein>
<dbReference type="EMBL" id="JADQTO010000001">
    <property type="protein sequence ID" value="MBG0559953.1"/>
    <property type="molecule type" value="Genomic_DNA"/>
</dbReference>
<dbReference type="InterPro" id="IPR027417">
    <property type="entry name" value="P-loop_NTPase"/>
</dbReference>
<dbReference type="Pfam" id="PF13271">
    <property type="entry name" value="DUF4062"/>
    <property type="match status" value="1"/>
</dbReference>
<organism evidence="3 4">
    <name type="scientific">Actinoplanes aureus</name>
    <dbReference type="NCBI Taxonomy" id="2792083"/>
    <lineage>
        <taxon>Bacteria</taxon>
        <taxon>Bacillati</taxon>
        <taxon>Actinomycetota</taxon>
        <taxon>Actinomycetes</taxon>
        <taxon>Micromonosporales</taxon>
        <taxon>Micromonosporaceae</taxon>
        <taxon>Actinoplanes</taxon>
    </lineage>
</organism>